<reference evidence="1 2" key="1">
    <citation type="submission" date="2015-03" db="EMBL/GenBank/DDBJ databases">
        <title>Genome assembly of Sandaracinus amylolyticus DSM 53668.</title>
        <authorList>
            <person name="Sharma G."/>
            <person name="Subramanian S."/>
        </authorList>
    </citation>
    <scope>NUCLEOTIDE SEQUENCE [LARGE SCALE GENOMIC DNA]</scope>
    <source>
        <strain evidence="1 2">DSM 53668</strain>
    </source>
</reference>
<dbReference type="RefSeq" id="WP_053236609.1">
    <property type="nucleotide sequence ID" value="NZ_CP011125.1"/>
</dbReference>
<organism evidence="1 2">
    <name type="scientific">Sandaracinus amylolyticus</name>
    <dbReference type="NCBI Taxonomy" id="927083"/>
    <lineage>
        <taxon>Bacteria</taxon>
        <taxon>Pseudomonadati</taxon>
        <taxon>Myxococcota</taxon>
        <taxon>Polyangia</taxon>
        <taxon>Polyangiales</taxon>
        <taxon>Sandaracinaceae</taxon>
        <taxon>Sandaracinus</taxon>
    </lineage>
</organism>
<evidence type="ECO:0008006" key="3">
    <source>
        <dbReference type="Google" id="ProtNLM"/>
    </source>
</evidence>
<protein>
    <recommendedName>
        <fullName evidence="3">Lipoprotein</fullName>
    </recommendedName>
</protein>
<evidence type="ECO:0000313" key="2">
    <source>
        <dbReference type="Proteomes" id="UP000034883"/>
    </source>
</evidence>
<dbReference type="Proteomes" id="UP000034883">
    <property type="component" value="Chromosome"/>
</dbReference>
<dbReference type="EMBL" id="CP011125">
    <property type="protein sequence ID" value="AKF09573.1"/>
    <property type="molecule type" value="Genomic_DNA"/>
</dbReference>
<dbReference type="AlphaFoldDB" id="A0A0F6W7R4"/>
<evidence type="ECO:0000313" key="1">
    <source>
        <dbReference type="EMBL" id="AKF09573.1"/>
    </source>
</evidence>
<keyword evidence="2" id="KW-1185">Reference proteome</keyword>
<proteinExistence type="predicted"/>
<dbReference type="KEGG" id="samy:DB32_006722"/>
<accession>A0A0F6W7R4</accession>
<dbReference type="PROSITE" id="PS51257">
    <property type="entry name" value="PROKAR_LIPOPROTEIN"/>
    <property type="match status" value="1"/>
</dbReference>
<sequence>MRRSWLALSMSVAIGCGARSGLDVPDDAGADAADAAPFRSFPCRWFPGETVELPANDLAVRRTAAVSTELDRVAIIGRDPEDASVDRAFLLLPRATPALQREIEVPARHRGGLVPRPGGWLEAVRGDATSCELRLLTPSFDVERTLAILPATHDCAIDPIDLEHVVLQTWPVSEGLSSVISILRIDDGTMLEVSRGDIASATLDRDGHAYVVVGRERELEVRVVTREATELRAVLPARNTAWARIVPDRLLGGAILLYERHHERWALDRLRVRDGAIEREPIAQIDHPLSGAHDLATNETEALFSLRDGSFVAIPLHSGDVRVFDPPLVPGSEHQVVIAPGESAAGQLWIGASADGSRRLFYRSLTCNR</sequence>
<gene>
    <name evidence="1" type="ORF">DB32_006722</name>
</gene>
<name>A0A0F6W7R4_9BACT</name>